<dbReference type="PANTHER" id="PTHR43999">
    <property type="entry name" value="DNAJ HOMOLOG SUBFAMILY C MEMBER 2"/>
    <property type="match status" value="1"/>
</dbReference>
<dbReference type="GeneTree" id="ENSGT00940000155441"/>
<feature type="domain" description="J" evidence="2">
    <location>
        <begin position="80"/>
        <end position="154"/>
    </location>
</feature>
<feature type="compositionally biased region" description="Acidic residues" evidence="1">
    <location>
        <begin position="44"/>
        <end position="61"/>
    </location>
</feature>
<dbReference type="PROSITE" id="PS50076">
    <property type="entry name" value="DNAJ_2"/>
    <property type="match status" value="1"/>
</dbReference>
<dbReference type="GO" id="GO:0005829">
    <property type="term" value="C:cytosol"/>
    <property type="evidence" value="ECO:0007669"/>
    <property type="project" value="TreeGrafter"/>
</dbReference>
<reference evidence="3" key="2">
    <citation type="submission" date="2025-09" db="UniProtKB">
        <authorList>
            <consortium name="Ensembl"/>
        </authorList>
    </citation>
    <scope>IDENTIFICATION</scope>
</reference>
<proteinExistence type="predicted"/>
<dbReference type="GO" id="GO:0006450">
    <property type="term" value="P:regulation of translational fidelity"/>
    <property type="evidence" value="ECO:0007669"/>
    <property type="project" value="InterPro"/>
</dbReference>
<feature type="region of interest" description="Disordered" evidence="1">
    <location>
        <begin position="40"/>
        <end position="64"/>
    </location>
</feature>
<dbReference type="STRING" id="109280.ENSHCOP00000026256"/>
<evidence type="ECO:0000313" key="3">
    <source>
        <dbReference type="Ensembl" id="ENSHCOP00000026256.1"/>
    </source>
</evidence>
<dbReference type="GO" id="GO:0043022">
    <property type="term" value="F:ribosome binding"/>
    <property type="evidence" value="ECO:0007669"/>
    <property type="project" value="InterPro"/>
</dbReference>
<reference evidence="3" key="1">
    <citation type="submission" date="2025-08" db="UniProtKB">
        <authorList>
            <consortium name="Ensembl"/>
        </authorList>
    </citation>
    <scope>IDENTIFICATION</scope>
</reference>
<evidence type="ECO:0000259" key="2">
    <source>
        <dbReference type="PROSITE" id="PS50076"/>
    </source>
</evidence>
<dbReference type="InterPro" id="IPR001623">
    <property type="entry name" value="DnaJ_domain"/>
</dbReference>
<dbReference type="Pfam" id="PF00226">
    <property type="entry name" value="DnaJ"/>
    <property type="match status" value="1"/>
</dbReference>
<dbReference type="GO" id="GO:0051083">
    <property type="term" value="P:'de novo' cotranslational protein folding"/>
    <property type="evidence" value="ECO:0007669"/>
    <property type="project" value="InterPro"/>
</dbReference>
<name>A0A3Q3E5A4_HIPCM</name>
<keyword evidence="4" id="KW-1185">Reference proteome</keyword>
<dbReference type="InterPro" id="IPR036869">
    <property type="entry name" value="J_dom_sf"/>
</dbReference>
<dbReference type="AlphaFoldDB" id="A0A3Q3E5A4"/>
<dbReference type="InterPro" id="IPR044634">
    <property type="entry name" value="Zuotin/DnaJC2"/>
</dbReference>
<dbReference type="Ensembl" id="ENSHCOT00000027446.1">
    <property type="protein sequence ID" value="ENSHCOP00000026256.1"/>
    <property type="gene ID" value="ENSHCOG00000017041.1"/>
</dbReference>
<organism evidence="3 4">
    <name type="scientific">Hippocampus comes</name>
    <name type="common">Tiger tail seahorse</name>
    <dbReference type="NCBI Taxonomy" id="109280"/>
    <lineage>
        <taxon>Eukaryota</taxon>
        <taxon>Metazoa</taxon>
        <taxon>Chordata</taxon>
        <taxon>Craniata</taxon>
        <taxon>Vertebrata</taxon>
        <taxon>Euteleostomi</taxon>
        <taxon>Actinopterygii</taxon>
        <taxon>Neopterygii</taxon>
        <taxon>Teleostei</taxon>
        <taxon>Neoteleostei</taxon>
        <taxon>Acanthomorphata</taxon>
        <taxon>Syngnathiaria</taxon>
        <taxon>Syngnathiformes</taxon>
        <taxon>Syngnathoidei</taxon>
        <taxon>Syngnathidae</taxon>
        <taxon>Hippocampus</taxon>
    </lineage>
</organism>
<dbReference type="Gene3D" id="1.10.287.110">
    <property type="entry name" value="DnaJ domain"/>
    <property type="match status" value="1"/>
</dbReference>
<dbReference type="SMART" id="SM00271">
    <property type="entry name" value="DnaJ"/>
    <property type="match status" value="1"/>
</dbReference>
<dbReference type="CDD" id="cd06257">
    <property type="entry name" value="DnaJ"/>
    <property type="match status" value="1"/>
</dbReference>
<protein>
    <recommendedName>
        <fullName evidence="2">J domain-containing protein</fullName>
    </recommendedName>
</protein>
<dbReference type="GO" id="GO:0030544">
    <property type="term" value="F:Hsp70 protein binding"/>
    <property type="evidence" value="ECO:0007669"/>
    <property type="project" value="InterPro"/>
</dbReference>
<evidence type="ECO:0000256" key="1">
    <source>
        <dbReference type="SAM" id="MobiDB-lite"/>
    </source>
</evidence>
<accession>A0A3Q3E5A4</accession>
<dbReference type="Proteomes" id="UP000264820">
    <property type="component" value="Unplaced"/>
</dbReference>
<evidence type="ECO:0000313" key="4">
    <source>
        <dbReference type="Proteomes" id="UP000264820"/>
    </source>
</evidence>
<dbReference type="PANTHER" id="PTHR43999:SF1">
    <property type="entry name" value="DNAJ HOMOLOG SUBFAMILY C MEMBER 2"/>
    <property type="match status" value="1"/>
</dbReference>
<dbReference type="SUPFAM" id="SSF46565">
    <property type="entry name" value="Chaperone J-domain"/>
    <property type="match status" value="1"/>
</dbReference>
<sequence>MHIHANKTHLPLLASVQVQVEPVGRWFEAYVKRRNRTVSTSFQELEEEEESSEESDDEDFQLEEHPMLRTLDPKDWKNQDHYAVLGLPHLRYKATQKQIKAAHKAIVLKHHPDKRKAAGEQISEGDNDYFTCITKGIWSDIFLHLLLIIYHCVGCGSFEKK</sequence>